<feature type="transmembrane region" description="Helical" evidence="9">
    <location>
        <begin position="81"/>
        <end position="101"/>
    </location>
</feature>
<feature type="transmembrane region" description="Helical" evidence="9">
    <location>
        <begin position="330"/>
        <end position="348"/>
    </location>
</feature>
<evidence type="ECO:0000313" key="11">
    <source>
        <dbReference type="Proteomes" id="UP000198967"/>
    </source>
</evidence>
<evidence type="ECO:0000256" key="3">
    <source>
        <dbReference type="ARBA" id="ARBA00022448"/>
    </source>
</evidence>
<dbReference type="RefSeq" id="WP_093075365.1">
    <property type="nucleotide sequence ID" value="NZ_FNBE01000001.1"/>
</dbReference>
<dbReference type="GO" id="GO:0033214">
    <property type="term" value="P:siderophore-iron import into cell"/>
    <property type="evidence" value="ECO:0007669"/>
    <property type="project" value="TreeGrafter"/>
</dbReference>
<accession>A0A1G7E985</accession>
<dbReference type="CDD" id="cd06550">
    <property type="entry name" value="TM_ABC_iron-siderophores_like"/>
    <property type="match status" value="1"/>
</dbReference>
<feature type="transmembrane region" description="Helical" evidence="9">
    <location>
        <begin position="113"/>
        <end position="133"/>
    </location>
</feature>
<dbReference type="PANTHER" id="PTHR30472">
    <property type="entry name" value="FERRIC ENTEROBACTIN TRANSPORT SYSTEM PERMEASE PROTEIN"/>
    <property type="match status" value="1"/>
</dbReference>
<dbReference type="AlphaFoldDB" id="A0A1G7E985"/>
<evidence type="ECO:0000256" key="8">
    <source>
        <dbReference type="SAM" id="MobiDB-lite"/>
    </source>
</evidence>
<sequence length="356" mass="36288">MAAGTTQVPGAGGAATGRARPRRSLRTRRLTGLGLLVALLVLVVFASIALGTKVIPFAHVWSALWAPTGTEDDIVIRSLRIPRTILGVAVGAALGLAGALIQGHTRNPLADPGLLGVNMGAAFFVVVGIYVFGVTTLFGYVWFAFAGAMVASAAVFALGAASGRGSPTPVTLALAGAALTFLLSGLVSAIILIDTDTLDAYRFWNVGSLAGRDASIAGQVAPFLVVGALIGLASAPALNALSLGEDVARSLGQSVRRTRFLGVVAITLLAGGATAACGPIGFVGLVVPHVVRAFTGPDYRWLLPASGLMGAVLLLTADIVGRLVARPGELQVGIVLALIGAPFFIALVRRRKMMAI</sequence>
<keyword evidence="3" id="KW-0813">Transport</keyword>
<feature type="transmembrane region" description="Helical" evidence="9">
    <location>
        <begin position="139"/>
        <end position="160"/>
    </location>
</feature>
<evidence type="ECO:0000313" key="10">
    <source>
        <dbReference type="EMBL" id="SDE60268.1"/>
    </source>
</evidence>
<feature type="transmembrane region" description="Helical" evidence="9">
    <location>
        <begin position="172"/>
        <end position="193"/>
    </location>
</feature>
<reference evidence="10 11" key="1">
    <citation type="submission" date="2016-10" db="EMBL/GenBank/DDBJ databases">
        <authorList>
            <person name="de Groot N.N."/>
        </authorList>
    </citation>
    <scope>NUCLEOTIDE SEQUENCE [LARGE SCALE GENOMIC DNA]</scope>
    <source>
        <strain evidence="10 11">CGMCC 4.3143</strain>
    </source>
</reference>
<evidence type="ECO:0000256" key="7">
    <source>
        <dbReference type="ARBA" id="ARBA00023136"/>
    </source>
</evidence>
<keyword evidence="7 9" id="KW-0472">Membrane</keyword>
<feature type="transmembrane region" description="Helical" evidence="9">
    <location>
        <begin position="30"/>
        <end position="61"/>
    </location>
</feature>
<evidence type="ECO:0000256" key="9">
    <source>
        <dbReference type="SAM" id="Phobius"/>
    </source>
</evidence>
<keyword evidence="4" id="KW-1003">Cell membrane</keyword>
<dbReference type="FunFam" id="1.10.3470.10:FF:000001">
    <property type="entry name" value="Vitamin B12 ABC transporter permease BtuC"/>
    <property type="match status" value="1"/>
</dbReference>
<keyword evidence="11" id="KW-1185">Reference proteome</keyword>
<comment type="similarity">
    <text evidence="2">Belongs to the binding-protein-dependent transport system permease family. FecCD subfamily.</text>
</comment>
<proteinExistence type="inferred from homology"/>
<protein>
    <submittedName>
        <fullName evidence="10">Iron complex transport system permease protein</fullName>
    </submittedName>
</protein>
<keyword evidence="5 9" id="KW-0812">Transmembrane</keyword>
<dbReference type="GO" id="GO:0005886">
    <property type="term" value="C:plasma membrane"/>
    <property type="evidence" value="ECO:0007669"/>
    <property type="project" value="UniProtKB-SubCell"/>
</dbReference>
<dbReference type="EMBL" id="FNBE01000001">
    <property type="protein sequence ID" value="SDE60268.1"/>
    <property type="molecule type" value="Genomic_DNA"/>
</dbReference>
<dbReference type="GO" id="GO:0022857">
    <property type="term" value="F:transmembrane transporter activity"/>
    <property type="evidence" value="ECO:0007669"/>
    <property type="project" value="InterPro"/>
</dbReference>
<feature type="region of interest" description="Disordered" evidence="8">
    <location>
        <begin position="1"/>
        <end position="22"/>
    </location>
</feature>
<organism evidence="10 11">
    <name type="scientific">Pseudonocardia oroxyli</name>
    <dbReference type="NCBI Taxonomy" id="366584"/>
    <lineage>
        <taxon>Bacteria</taxon>
        <taxon>Bacillati</taxon>
        <taxon>Actinomycetota</taxon>
        <taxon>Actinomycetes</taxon>
        <taxon>Pseudonocardiales</taxon>
        <taxon>Pseudonocardiaceae</taxon>
        <taxon>Pseudonocardia</taxon>
    </lineage>
</organism>
<keyword evidence="6 9" id="KW-1133">Transmembrane helix</keyword>
<dbReference type="Gene3D" id="1.10.3470.10">
    <property type="entry name" value="ABC transporter involved in vitamin B12 uptake, BtuC"/>
    <property type="match status" value="1"/>
</dbReference>
<comment type="subcellular location">
    <subcellularLocation>
        <location evidence="1">Cell membrane</location>
        <topology evidence="1">Multi-pass membrane protein</topology>
    </subcellularLocation>
</comment>
<feature type="transmembrane region" description="Helical" evidence="9">
    <location>
        <begin position="260"/>
        <end position="287"/>
    </location>
</feature>
<dbReference type="InterPro" id="IPR000522">
    <property type="entry name" value="ABC_transptr_permease_BtuC"/>
</dbReference>
<evidence type="ECO:0000256" key="5">
    <source>
        <dbReference type="ARBA" id="ARBA00022692"/>
    </source>
</evidence>
<dbReference type="STRING" id="366584.SAMN05216377_101302"/>
<dbReference type="InterPro" id="IPR037294">
    <property type="entry name" value="ABC_BtuC-like"/>
</dbReference>
<evidence type="ECO:0000256" key="2">
    <source>
        <dbReference type="ARBA" id="ARBA00007935"/>
    </source>
</evidence>
<dbReference type="Pfam" id="PF01032">
    <property type="entry name" value="FecCD"/>
    <property type="match status" value="1"/>
</dbReference>
<gene>
    <name evidence="10" type="ORF">SAMN05216377_101302</name>
</gene>
<name>A0A1G7E985_PSEOR</name>
<evidence type="ECO:0000256" key="1">
    <source>
        <dbReference type="ARBA" id="ARBA00004651"/>
    </source>
</evidence>
<dbReference type="SUPFAM" id="SSF81345">
    <property type="entry name" value="ABC transporter involved in vitamin B12 uptake, BtuC"/>
    <property type="match status" value="1"/>
</dbReference>
<evidence type="ECO:0000256" key="4">
    <source>
        <dbReference type="ARBA" id="ARBA00022475"/>
    </source>
</evidence>
<evidence type="ECO:0000256" key="6">
    <source>
        <dbReference type="ARBA" id="ARBA00022989"/>
    </source>
</evidence>
<dbReference type="PANTHER" id="PTHR30472:SF1">
    <property type="entry name" value="FE(3+) DICITRATE TRANSPORT SYSTEM PERMEASE PROTEIN FECC-RELATED"/>
    <property type="match status" value="1"/>
</dbReference>
<dbReference type="OrthoDB" id="9782305at2"/>
<feature type="transmembrane region" description="Helical" evidence="9">
    <location>
        <begin position="299"/>
        <end position="324"/>
    </location>
</feature>
<dbReference type="Proteomes" id="UP000198967">
    <property type="component" value="Unassembled WGS sequence"/>
</dbReference>